<reference key="2">
    <citation type="submission" date="2011-10" db="EMBL/GenBank/DDBJ databases">
        <title>The genome and transcriptome sequence of Clonorchis sinensis provide insights into the carcinogenic liver fluke.</title>
        <authorList>
            <person name="Wang X."/>
            <person name="Huang Y."/>
            <person name="Chen W."/>
            <person name="Liu H."/>
            <person name="Guo L."/>
            <person name="Chen Y."/>
            <person name="Luo F."/>
            <person name="Zhou W."/>
            <person name="Sun J."/>
            <person name="Mao Q."/>
            <person name="Liang P."/>
            <person name="Zhou C."/>
            <person name="Tian Y."/>
            <person name="Men J."/>
            <person name="Lv X."/>
            <person name="Huang L."/>
            <person name="Zhou J."/>
            <person name="Hu Y."/>
            <person name="Li R."/>
            <person name="Zhang F."/>
            <person name="Lei H."/>
            <person name="Li X."/>
            <person name="Hu X."/>
            <person name="Liang C."/>
            <person name="Xu J."/>
            <person name="Wu Z."/>
            <person name="Yu X."/>
        </authorList>
    </citation>
    <scope>NUCLEOTIDE SEQUENCE</scope>
    <source>
        <strain>Henan</strain>
    </source>
</reference>
<accession>G7YA60</accession>
<keyword evidence="1" id="KW-1133">Transmembrane helix</keyword>
<keyword evidence="1" id="KW-0472">Membrane</keyword>
<feature type="transmembrane region" description="Helical" evidence="1">
    <location>
        <begin position="47"/>
        <end position="68"/>
    </location>
</feature>
<name>G7YA60_CLOSI</name>
<evidence type="ECO:0000313" key="3">
    <source>
        <dbReference type="Proteomes" id="UP000008909"/>
    </source>
</evidence>
<sequence length="246" mass="27529">MLKRTRRQILLIVHLVIAIIVGIIGAAENRLNSDLGNRQHRDVALAFTIIGCVSSLSAIALVLVVLFLRVSKRHVLGIVLLSLVLFSCDQFMRISLRMTCNSANKFHLCRSYGICRSQTLENRWARSLTGGCVGARYIGPLLEASGIDWVPRCIVQLRLELVLLLVTHSRFQKVRLGDSDEIHGNQHLTPIHNKMGGRVFRERPVANLLYSEGKTIGTVNGHLSIIKVPAFFINSIDTQYRTTPRV</sequence>
<keyword evidence="1" id="KW-0812">Transmembrane</keyword>
<dbReference type="AlphaFoldDB" id="G7YA60"/>
<feature type="transmembrane region" description="Helical" evidence="1">
    <location>
        <begin position="75"/>
        <end position="92"/>
    </location>
</feature>
<proteinExistence type="predicted"/>
<gene>
    <name evidence="2" type="ORF">CLF_103671</name>
</gene>
<evidence type="ECO:0000313" key="2">
    <source>
        <dbReference type="EMBL" id="GAA49844.1"/>
    </source>
</evidence>
<protein>
    <submittedName>
        <fullName evidence="2">Uncharacterized protein</fullName>
    </submittedName>
</protein>
<reference evidence="2" key="1">
    <citation type="journal article" date="2011" name="Genome Biol.">
        <title>The draft genome of the carcinogenic human liver fluke Clonorchis sinensis.</title>
        <authorList>
            <person name="Wang X."/>
            <person name="Chen W."/>
            <person name="Huang Y."/>
            <person name="Sun J."/>
            <person name="Men J."/>
            <person name="Liu H."/>
            <person name="Luo F."/>
            <person name="Guo L."/>
            <person name="Lv X."/>
            <person name="Deng C."/>
            <person name="Zhou C."/>
            <person name="Fan Y."/>
            <person name="Li X."/>
            <person name="Huang L."/>
            <person name="Hu Y."/>
            <person name="Liang C."/>
            <person name="Hu X."/>
            <person name="Xu J."/>
            <person name="Yu X."/>
        </authorList>
    </citation>
    <scope>NUCLEOTIDE SEQUENCE [LARGE SCALE GENOMIC DNA]</scope>
    <source>
        <strain evidence="2">Henan</strain>
    </source>
</reference>
<evidence type="ECO:0000256" key="1">
    <source>
        <dbReference type="SAM" id="Phobius"/>
    </source>
</evidence>
<dbReference type="Proteomes" id="UP000008909">
    <property type="component" value="Unassembled WGS sequence"/>
</dbReference>
<feature type="transmembrane region" description="Helical" evidence="1">
    <location>
        <begin position="9"/>
        <end position="27"/>
    </location>
</feature>
<dbReference type="EMBL" id="DF142990">
    <property type="protein sequence ID" value="GAA49844.1"/>
    <property type="molecule type" value="Genomic_DNA"/>
</dbReference>
<organism evidence="2 3">
    <name type="scientific">Clonorchis sinensis</name>
    <name type="common">Chinese liver fluke</name>
    <dbReference type="NCBI Taxonomy" id="79923"/>
    <lineage>
        <taxon>Eukaryota</taxon>
        <taxon>Metazoa</taxon>
        <taxon>Spiralia</taxon>
        <taxon>Lophotrochozoa</taxon>
        <taxon>Platyhelminthes</taxon>
        <taxon>Trematoda</taxon>
        <taxon>Digenea</taxon>
        <taxon>Opisthorchiida</taxon>
        <taxon>Opisthorchiata</taxon>
        <taxon>Opisthorchiidae</taxon>
        <taxon>Clonorchis</taxon>
    </lineage>
</organism>
<keyword evidence="3" id="KW-1185">Reference proteome</keyword>